<protein>
    <recommendedName>
        <fullName evidence="5">AMP-dependent synthetase/ligase domain-containing protein</fullName>
    </recommendedName>
</protein>
<proteinExistence type="predicted"/>
<dbReference type="InterPro" id="IPR045851">
    <property type="entry name" value="AMP-bd_C_sf"/>
</dbReference>
<dbReference type="EMBL" id="JAJSPL020000043">
    <property type="protein sequence ID" value="KAK7734255.1"/>
    <property type="molecule type" value="Genomic_DNA"/>
</dbReference>
<evidence type="ECO:0000313" key="4">
    <source>
        <dbReference type="Proteomes" id="UP001320245"/>
    </source>
</evidence>
<dbReference type="InterPro" id="IPR051414">
    <property type="entry name" value="Adenylate-forming_Reductase"/>
</dbReference>
<dbReference type="PANTHER" id="PTHR43439">
    <property type="entry name" value="PHENYLACETATE-COENZYME A LIGASE"/>
    <property type="match status" value="1"/>
</dbReference>
<gene>
    <name evidence="3" type="ORF">SLS53_007904</name>
</gene>
<name>A0AAN9U071_9PEZI</name>
<organism evidence="3 4">
    <name type="scientific">Cytospora paraplurivora</name>
    <dbReference type="NCBI Taxonomy" id="2898453"/>
    <lineage>
        <taxon>Eukaryota</taxon>
        <taxon>Fungi</taxon>
        <taxon>Dikarya</taxon>
        <taxon>Ascomycota</taxon>
        <taxon>Pezizomycotina</taxon>
        <taxon>Sordariomycetes</taxon>
        <taxon>Sordariomycetidae</taxon>
        <taxon>Diaporthales</taxon>
        <taxon>Cytosporaceae</taxon>
        <taxon>Cytospora</taxon>
    </lineage>
</organism>
<dbReference type="PANTHER" id="PTHR43439:SF2">
    <property type="entry name" value="ENZYME, PUTATIVE (JCVI)-RELATED"/>
    <property type="match status" value="1"/>
</dbReference>
<evidence type="ECO:0000256" key="1">
    <source>
        <dbReference type="ARBA" id="ARBA00022450"/>
    </source>
</evidence>
<reference evidence="3 4" key="1">
    <citation type="journal article" date="2023" name="PLoS ONE">
        <title>Cytospora paraplurivora sp. nov. isolated from orchards with fruit tree decline syndrome in Ontario, Canada.</title>
        <authorList>
            <person name="Ilyukhin E."/>
            <person name="Nguyen H.D.T."/>
            <person name="Castle A.J."/>
            <person name="Ellouze W."/>
        </authorList>
    </citation>
    <scope>NUCLEOTIDE SEQUENCE [LARGE SCALE GENOMIC DNA]</scope>
    <source>
        <strain evidence="3 4">FDS-564</strain>
    </source>
</reference>
<dbReference type="InterPro" id="IPR042099">
    <property type="entry name" value="ANL_N_sf"/>
</dbReference>
<sequence length="540" mass="60047">MPSAAAEPPLNVGRRLLPAVIDQLARDEPHRAWCSLPRDDYDLTQGFEDISYARFANAINKLAWFIEGQVGKSTTFETVAYLGVSDVRYHMIQMAVCKTGHKVLFSSQVNSQTVHLSLMEQTDSKAIFTANGVLVNDLLSRRPMKHAVIPALDSLLEGDQVPHYPYEKTYEEAEHDPYLVLHTSGTTGIPCVTVFGKAVFIPGFRDRAVHASEICSLLPRANASKALFTPWLMEAVARCKDAAKLIEPFDSVCFGGAVLSAPAARTWAKYTKVQNFWGSTESLAPPQLVSDPEDLEYSYFDVFTEGFEFRPVKDTGYVSEEGESQDLYEFVQVTTKKAEPIASWHAQQNIQPSKAEPPYAEWQTGDLWAPHPDPAKAAYAWKFVCRKDDLINFSTGVSGHPAPIERAIQESDKVSNAILVGSEHHQTLALVELVEGHEPSAELAAELWREVVEPANEKAQSHIRVARTHVVLLPAGSFVRTAKGSIVRKHTEAKYKDRIAEVYETHGDRWLDAKERYGSISQSTEITVEFGSEQNDDNDG</sequence>
<dbReference type="SUPFAM" id="SSF56801">
    <property type="entry name" value="Acetyl-CoA synthetase-like"/>
    <property type="match status" value="1"/>
</dbReference>
<keyword evidence="2" id="KW-0597">Phosphoprotein</keyword>
<dbReference type="Gene3D" id="3.30.300.30">
    <property type="match status" value="1"/>
</dbReference>
<accession>A0AAN9U071</accession>
<dbReference type="Gene3D" id="3.40.50.12780">
    <property type="entry name" value="N-terminal domain of ligase-like"/>
    <property type="match status" value="1"/>
</dbReference>
<dbReference type="AlphaFoldDB" id="A0AAN9U071"/>
<comment type="caution">
    <text evidence="3">The sequence shown here is derived from an EMBL/GenBank/DDBJ whole genome shotgun (WGS) entry which is preliminary data.</text>
</comment>
<keyword evidence="4" id="KW-1185">Reference proteome</keyword>
<keyword evidence="1" id="KW-0596">Phosphopantetheine</keyword>
<evidence type="ECO:0008006" key="5">
    <source>
        <dbReference type="Google" id="ProtNLM"/>
    </source>
</evidence>
<evidence type="ECO:0000313" key="3">
    <source>
        <dbReference type="EMBL" id="KAK7734255.1"/>
    </source>
</evidence>
<evidence type="ECO:0000256" key="2">
    <source>
        <dbReference type="ARBA" id="ARBA00022553"/>
    </source>
</evidence>
<dbReference type="Proteomes" id="UP001320245">
    <property type="component" value="Unassembled WGS sequence"/>
</dbReference>
<dbReference type="Pfam" id="PF23562">
    <property type="entry name" value="AMP-binding_C_3"/>
    <property type="match status" value="1"/>
</dbReference>